<dbReference type="EMBL" id="JAVDPW010000013">
    <property type="protein sequence ID" value="MDR6293575.1"/>
    <property type="molecule type" value="Genomic_DNA"/>
</dbReference>
<name>A0ABU1JY77_9PROT</name>
<gene>
    <name evidence="1" type="ORF">E9232_006126</name>
</gene>
<evidence type="ECO:0000313" key="1">
    <source>
        <dbReference type="EMBL" id="MDR6293575.1"/>
    </source>
</evidence>
<proteinExistence type="predicted"/>
<comment type="caution">
    <text evidence="1">The sequence shown here is derived from an EMBL/GenBank/DDBJ whole genome shotgun (WGS) entry which is preliminary data.</text>
</comment>
<dbReference type="RefSeq" id="WP_309800665.1">
    <property type="nucleotide sequence ID" value="NZ_JAVDPW010000013.1"/>
</dbReference>
<dbReference type="Proteomes" id="UP001262410">
    <property type="component" value="Unassembled WGS sequence"/>
</dbReference>
<evidence type="ECO:0000313" key="2">
    <source>
        <dbReference type="Proteomes" id="UP001262410"/>
    </source>
</evidence>
<accession>A0ABU1JY77</accession>
<protein>
    <submittedName>
        <fullName evidence="1">Uncharacterized protein</fullName>
    </submittedName>
</protein>
<reference evidence="1 2" key="1">
    <citation type="submission" date="2023-07" db="EMBL/GenBank/DDBJ databases">
        <title>Sorghum-associated microbial communities from plants grown in Nebraska, USA.</title>
        <authorList>
            <person name="Schachtman D."/>
        </authorList>
    </citation>
    <scope>NUCLEOTIDE SEQUENCE [LARGE SCALE GENOMIC DNA]</scope>
    <source>
        <strain evidence="1 2">584</strain>
    </source>
</reference>
<organism evidence="1 2">
    <name type="scientific">Inquilinus ginsengisoli</name>
    <dbReference type="NCBI Taxonomy" id="363840"/>
    <lineage>
        <taxon>Bacteria</taxon>
        <taxon>Pseudomonadati</taxon>
        <taxon>Pseudomonadota</taxon>
        <taxon>Alphaproteobacteria</taxon>
        <taxon>Rhodospirillales</taxon>
        <taxon>Rhodospirillaceae</taxon>
        <taxon>Inquilinus</taxon>
    </lineage>
</organism>
<keyword evidence="2" id="KW-1185">Reference proteome</keyword>
<sequence>MADAFIIVAGGLTAGIITREPRGFRFYASDAAFTPLEGRLFRSTRAAGRAAHAALTTISRRQRRPEQARA</sequence>